<organism evidence="1 2">
    <name type="scientific">Pyropia yezoensis</name>
    <name type="common">Susabi-nori</name>
    <name type="synonym">Porphyra yezoensis</name>
    <dbReference type="NCBI Taxonomy" id="2788"/>
    <lineage>
        <taxon>Eukaryota</taxon>
        <taxon>Rhodophyta</taxon>
        <taxon>Bangiophyceae</taxon>
        <taxon>Bangiales</taxon>
        <taxon>Bangiaceae</taxon>
        <taxon>Pyropia</taxon>
    </lineage>
</organism>
<comment type="caution">
    <text evidence="1">The sequence shown here is derived from an EMBL/GenBank/DDBJ whole genome shotgun (WGS) entry which is preliminary data.</text>
</comment>
<protein>
    <submittedName>
        <fullName evidence="1">Uncharacterized protein</fullName>
    </submittedName>
</protein>
<reference evidence="1" key="1">
    <citation type="submission" date="2019-11" db="EMBL/GenBank/DDBJ databases">
        <title>Nori genome reveals adaptations in red seaweeds to the harsh intertidal environment.</title>
        <authorList>
            <person name="Wang D."/>
            <person name="Mao Y."/>
        </authorList>
    </citation>
    <scope>NUCLEOTIDE SEQUENCE</scope>
    <source>
        <tissue evidence="1">Gametophyte</tissue>
    </source>
</reference>
<keyword evidence="2" id="KW-1185">Reference proteome</keyword>
<sequence length="541" mass="57819">MTTEELGALIASLKSKQRAKLDQADRVEKELLLEFLCRVRGEKQAALSRLRSQLELLHSDIAAIERRLPPPPSPAVPRGSRSGEEEEEEEARGGGASADMEADAAAARKRARVHEAFGLLEERYFRTVGGRSGEERRSSLRVFTEELGKFTQYSLLRSRATLRHGATRYGADGVGGAGAAAAAAAAVAAGGSGGIGAAAAMGMDAASSHASNIVSSIEFDVAAELVATAGMTKRIKIFNFLAVAADAAGPAASGGVHFPVRELVTREKLSCLSWNPYIRQHIASSDYDGVVSEWDVSSSTGVAVREYDEHERRAWSVDYCSANPTLLASGSDDGRVKVWSTASPSSVLTIENRANVCCVQWSPASVHELAFGSADHAVRFYDLRAPRSPLYVFSEHHKAVSFVRFMSPTELVSASTDSTLKLWSLKPGPADTAGAGPGASAKPGLVRTFRGHTNDKNFVGLSVTRDYMACGSEDNTVYTYYKALPTPFLTHRFGSTDPVTGEETEESATGQQVSSVAWSPRSPKTLLAASSQGIIKMLELE</sequence>
<dbReference type="Proteomes" id="UP000798662">
    <property type="component" value="Chromosome 1"/>
</dbReference>
<evidence type="ECO:0000313" key="2">
    <source>
        <dbReference type="Proteomes" id="UP000798662"/>
    </source>
</evidence>
<dbReference type="EMBL" id="CM020618">
    <property type="protein sequence ID" value="KAK1860030.1"/>
    <property type="molecule type" value="Genomic_DNA"/>
</dbReference>
<proteinExistence type="predicted"/>
<name>A0ACC3BQL2_PYRYE</name>
<evidence type="ECO:0000313" key="1">
    <source>
        <dbReference type="EMBL" id="KAK1860030.1"/>
    </source>
</evidence>
<gene>
    <name evidence="1" type="ORF">I4F81_002622</name>
</gene>
<accession>A0ACC3BQL2</accession>